<evidence type="ECO:0000313" key="2">
    <source>
        <dbReference type="EMBL" id="KKK80883.1"/>
    </source>
</evidence>
<name>A0A0F8YHL6_9ZZZZ</name>
<dbReference type="AlphaFoldDB" id="A0A0F8YHL6"/>
<dbReference type="EMBL" id="LAZR01053376">
    <property type="protein sequence ID" value="KKK80883.1"/>
    <property type="molecule type" value="Genomic_DNA"/>
</dbReference>
<evidence type="ECO:0000256" key="1">
    <source>
        <dbReference type="SAM" id="MobiDB-lite"/>
    </source>
</evidence>
<sequence length="73" mass="8057">AAQATEPPPAAPRAAATGTNGWEYRLKDGRGPYADIQAAMDELGLDKATRPQHQRWDRLSTQLKAQIERRAKS</sequence>
<organism evidence="2">
    <name type="scientific">marine sediment metagenome</name>
    <dbReference type="NCBI Taxonomy" id="412755"/>
    <lineage>
        <taxon>unclassified sequences</taxon>
        <taxon>metagenomes</taxon>
        <taxon>ecological metagenomes</taxon>
    </lineage>
</organism>
<protein>
    <submittedName>
        <fullName evidence="2">Uncharacterized protein</fullName>
    </submittedName>
</protein>
<feature type="compositionally biased region" description="Pro residues" evidence="1">
    <location>
        <begin position="1"/>
        <end position="11"/>
    </location>
</feature>
<feature type="non-terminal residue" evidence="2">
    <location>
        <position position="1"/>
    </location>
</feature>
<gene>
    <name evidence="2" type="ORF">LCGC14_2819060</name>
</gene>
<comment type="caution">
    <text evidence="2">The sequence shown here is derived from an EMBL/GenBank/DDBJ whole genome shotgun (WGS) entry which is preliminary data.</text>
</comment>
<proteinExistence type="predicted"/>
<accession>A0A0F8YHL6</accession>
<feature type="region of interest" description="Disordered" evidence="1">
    <location>
        <begin position="1"/>
        <end position="26"/>
    </location>
</feature>
<reference evidence="2" key="1">
    <citation type="journal article" date="2015" name="Nature">
        <title>Complex archaea that bridge the gap between prokaryotes and eukaryotes.</title>
        <authorList>
            <person name="Spang A."/>
            <person name="Saw J.H."/>
            <person name="Jorgensen S.L."/>
            <person name="Zaremba-Niedzwiedzka K."/>
            <person name="Martijn J."/>
            <person name="Lind A.E."/>
            <person name="van Eijk R."/>
            <person name="Schleper C."/>
            <person name="Guy L."/>
            <person name="Ettema T.J."/>
        </authorList>
    </citation>
    <scope>NUCLEOTIDE SEQUENCE</scope>
</reference>